<feature type="transmembrane region" description="Helical" evidence="2">
    <location>
        <begin position="22"/>
        <end position="40"/>
    </location>
</feature>
<dbReference type="Pfam" id="PF00892">
    <property type="entry name" value="EamA"/>
    <property type="match status" value="1"/>
</dbReference>
<accession>A0A4P8IIY6</accession>
<feature type="transmembrane region" description="Helical" evidence="2">
    <location>
        <begin position="52"/>
        <end position="74"/>
    </location>
</feature>
<dbReference type="Proteomes" id="UP000298653">
    <property type="component" value="Chromosome"/>
</dbReference>
<comment type="similarity">
    <text evidence="1">Belongs to the EamA transporter family.</text>
</comment>
<dbReference type="KEGG" id="arf:AR1Y2_3423"/>
<keyword evidence="2" id="KW-0472">Membrane</keyword>
<evidence type="ECO:0000256" key="1">
    <source>
        <dbReference type="ARBA" id="ARBA00007362"/>
    </source>
</evidence>
<dbReference type="SUPFAM" id="SSF103481">
    <property type="entry name" value="Multidrug resistance efflux transporter EmrE"/>
    <property type="match status" value="1"/>
</dbReference>
<sequence length="134" mass="14598">MCFPVCAGGCPEFRGNQYSNPGIATVLHYLAPVFILLFCLAAEKRKPQLTELIVLFLVILGVFLLASHGSIYTLLIPKEAMFFGIASAVFLSVYNLQPKKLLGRFGLLEVIGWGMLTGGLILAAFAHLWDIPGI</sequence>
<reference evidence="4 5" key="1">
    <citation type="submission" date="2019-05" db="EMBL/GenBank/DDBJ databases">
        <title>Complete genome sequencing of Anaerostipes rhamnosivorans.</title>
        <authorList>
            <person name="Bui T.P.N."/>
            <person name="de Vos W.M."/>
        </authorList>
    </citation>
    <scope>NUCLEOTIDE SEQUENCE [LARGE SCALE GENOMIC DNA]</scope>
    <source>
        <strain evidence="4 5">1y2</strain>
    </source>
</reference>
<gene>
    <name evidence="4" type="ORF">AR1Y2_3423</name>
</gene>
<feature type="transmembrane region" description="Helical" evidence="2">
    <location>
        <begin position="108"/>
        <end position="129"/>
    </location>
</feature>
<evidence type="ECO:0000256" key="2">
    <source>
        <dbReference type="SAM" id="Phobius"/>
    </source>
</evidence>
<dbReference type="InterPro" id="IPR000620">
    <property type="entry name" value="EamA_dom"/>
</dbReference>
<evidence type="ECO:0000313" key="5">
    <source>
        <dbReference type="Proteomes" id="UP000298653"/>
    </source>
</evidence>
<keyword evidence="2" id="KW-0812">Transmembrane</keyword>
<protein>
    <submittedName>
        <fullName evidence="4">Drug/metabolite transporter (DMT) superfamily protein</fullName>
    </submittedName>
</protein>
<name>A0A4P8IIY6_9FIRM</name>
<keyword evidence="5" id="KW-1185">Reference proteome</keyword>
<evidence type="ECO:0000313" key="4">
    <source>
        <dbReference type="EMBL" id="QCP36877.1"/>
    </source>
</evidence>
<dbReference type="AlphaFoldDB" id="A0A4P8IIY6"/>
<dbReference type="GO" id="GO:0016020">
    <property type="term" value="C:membrane"/>
    <property type="evidence" value="ECO:0007669"/>
    <property type="project" value="InterPro"/>
</dbReference>
<dbReference type="InterPro" id="IPR037185">
    <property type="entry name" value="EmrE-like"/>
</dbReference>
<evidence type="ECO:0000259" key="3">
    <source>
        <dbReference type="Pfam" id="PF00892"/>
    </source>
</evidence>
<dbReference type="EMBL" id="CP040058">
    <property type="protein sequence ID" value="QCP36877.1"/>
    <property type="molecule type" value="Genomic_DNA"/>
</dbReference>
<feature type="transmembrane region" description="Helical" evidence="2">
    <location>
        <begin position="80"/>
        <end position="96"/>
    </location>
</feature>
<proteinExistence type="inferred from homology"/>
<keyword evidence="2" id="KW-1133">Transmembrane helix</keyword>
<organism evidence="4 5">
    <name type="scientific">Anaerostipes rhamnosivorans</name>
    <dbReference type="NCBI Taxonomy" id="1229621"/>
    <lineage>
        <taxon>Bacteria</taxon>
        <taxon>Bacillati</taxon>
        <taxon>Bacillota</taxon>
        <taxon>Clostridia</taxon>
        <taxon>Lachnospirales</taxon>
        <taxon>Lachnospiraceae</taxon>
        <taxon>Anaerostipes</taxon>
    </lineage>
</organism>
<feature type="domain" description="EamA" evidence="3">
    <location>
        <begin position="13"/>
        <end position="65"/>
    </location>
</feature>